<evidence type="ECO:0000313" key="2">
    <source>
        <dbReference type="EnsemblPlants" id="LPERR04G00960.1"/>
    </source>
</evidence>
<dbReference type="HOGENOM" id="CLU_1404301_0_0_1"/>
<reference evidence="2 3" key="1">
    <citation type="submission" date="2012-08" db="EMBL/GenBank/DDBJ databases">
        <title>Oryza genome evolution.</title>
        <authorList>
            <person name="Wing R.A."/>
        </authorList>
    </citation>
    <scope>NUCLEOTIDE SEQUENCE</scope>
</reference>
<reference evidence="3" key="2">
    <citation type="submission" date="2013-12" db="EMBL/GenBank/DDBJ databases">
        <authorList>
            <person name="Yu Y."/>
            <person name="Lee S."/>
            <person name="de Baynast K."/>
            <person name="Wissotski M."/>
            <person name="Liu L."/>
            <person name="Talag J."/>
            <person name="Goicoechea J."/>
            <person name="Angelova A."/>
            <person name="Jetty R."/>
            <person name="Kudrna D."/>
            <person name="Golser W."/>
            <person name="Rivera L."/>
            <person name="Zhang J."/>
            <person name="Wing R."/>
        </authorList>
    </citation>
    <scope>NUCLEOTIDE SEQUENCE</scope>
</reference>
<name>A0A0D9W217_9ORYZ</name>
<accession>A0A0D9W217</accession>
<dbReference type="Proteomes" id="UP000032180">
    <property type="component" value="Chromosome 4"/>
</dbReference>
<organism evidence="2 3">
    <name type="scientific">Leersia perrieri</name>
    <dbReference type="NCBI Taxonomy" id="77586"/>
    <lineage>
        <taxon>Eukaryota</taxon>
        <taxon>Viridiplantae</taxon>
        <taxon>Streptophyta</taxon>
        <taxon>Embryophyta</taxon>
        <taxon>Tracheophyta</taxon>
        <taxon>Spermatophyta</taxon>
        <taxon>Magnoliopsida</taxon>
        <taxon>Liliopsida</taxon>
        <taxon>Poales</taxon>
        <taxon>Poaceae</taxon>
        <taxon>BOP clade</taxon>
        <taxon>Oryzoideae</taxon>
        <taxon>Oryzeae</taxon>
        <taxon>Oryzinae</taxon>
        <taxon>Leersia</taxon>
    </lineage>
</organism>
<keyword evidence="3" id="KW-1185">Reference proteome</keyword>
<evidence type="ECO:0000313" key="3">
    <source>
        <dbReference type="Proteomes" id="UP000032180"/>
    </source>
</evidence>
<proteinExistence type="predicted"/>
<feature type="region of interest" description="Disordered" evidence="1">
    <location>
        <begin position="169"/>
        <end position="194"/>
    </location>
</feature>
<reference evidence="2" key="3">
    <citation type="submission" date="2015-04" db="UniProtKB">
        <authorList>
            <consortium name="EnsemblPlants"/>
        </authorList>
    </citation>
    <scope>IDENTIFICATION</scope>
</reference>
<evidence type="ECO:0000256" key="1">
    <source>
        <dbReference type="SAM" id="MobiDB-lite"/>
    </source>
</evidence>
<dbReference type="AlphaFoldDB" id="A0A0D9W217"/>
<sequence length="194" mass="20572">MDFGSDKPESAFLDCWIGVCTGAAIDYAGSTIGFTGVEDDPTSTICLLHGLGRPILPMQDAVKQTQSKPIYEQHARSSPLARASGLLAASEPRRRWELPVLELCRFHAAAKSSQPWSRACSPLSLGAPSPEAALVPRHRQELPALEPSRFPVDTGISLPPHRPGPVPPLEAPCVLAAPDPSWPRGAVTGGEAEG</sequence>
<protein>
    <submittedName>
        <fullName evidence="2">Uncharacterized protein</fullName>
    </submittedName>
</protein>
<dbReference type="Gramene" id="LPERR04G00960.1">
    <property type="protein sequence ID" value="LPERR04G00960.1"/>
    <property type="gene ID" value="LPERR04G00960"/>
</dbReference>
<dbReference type="EnsemblPlants" id="LPERR04G00960.1">
    <property type="protein sequence ID" value="LPERR04G00960.1"/>
    <property type="gene ID" value="LPERR04G00960"/>
</dbReference>